<keyword evidence="2" id="KW-1185">Reference proteome</keyword>
<dbReference type="InterPro" id="IPR013321">
    <property type="entry name" value="Arc_rbn_hlx_hlx"/>
</dbReference>
<gene>
    <name evidence="1" type="ORF">ACFSPV_25020</name>
</gene>
<evidence type="ECO:0000313" key="1">
    <source>
        <dbReference type="EMBL" id="MFD2321949.1"/>
    </source>
</evidence>
<protein>
    <recommendedName>
        <fullName evidence="3">Toxin-antitoxin system HicB family antitoxin</fullName>
    </recommendedName>
</protein>
<dbReference type="EMBL" id="JBHUIG010000031">
    <property type="protein sequence ID" value="MFD2321949.1"/>
    <property type="molecule type" value="Genomic_DNA"/>
</dbReference>
<evidence type="ECO:0000313" key="2">
    <source>
        <dbReference type="Proteomes" id="UP001597287"/>
    </source>
</evidence>
<dbReference type="Gene3D" id="1.10.1220.10">
    <property type="entry name" value="Met repressor-like"/>
    <property type="match status" value="1"/>
</dbReference>
<proteinExistence type="predicted"/>
<dbReference type="Proteomes" id="UP001597287">
    <property type="component" value="Unassembled WGS sequence"/>
</dbReference>
<accession>A0ABW5EYW1</accession>
<reference evidence="2" key="1">
    <citation type="journal article" date="2019" name="Int. J. Syst. Evol. Microbiol.">
        <title>The Global Catalogue of Microorganisms (GCM) 10K type strain sequencing project: providing services to taxonomists for standard genome sequencing and annotation.</title>
        <authorList>
            <consortium name="The Broad Institute Genomics Platform"/>
            <consortium name="The Broad Institute Genome Sequencing Center for Infectious Disease"/>
            <person name="Wu L."/>
            <person name="Ma J."/>
        </authorList>
    </citation>
    <scope>NUCLEOTIDE SEQUENCE [LARGE SCALE GENOMIC DNA]</scope>
    <source>
        <strain evidence="2">CCUG 62793</strain>
    </source>
</reference>
<comment type="caution">
    <text evidence="1">The sequence shown here is derived from an EMBL/GenBank/DDBJ whole genome shotgun (WGS) entry which is preliminary data.</text>
</comment>
<evidence type="ECO:0008006" key="3">
    <source>
        <dbReference type="Google" id="ProtNLM"/>
    </source>
</evidence>
<name>A0ABW5EYW1_9BURK</name>
<sequence length="63" mass="7098">MTSEDPAVQPRADQYVLRFEKPGQRQRLKDQAKQQKRSLNNYLLLLIEAGETAISQKVKGAAA</sequence>
<organism evidence="1 2">
    <name type="scientific">Delftia deserti</name>
    <dbReference type="NCBI Taxonomy" id="1651218"/>
    <lineage>
        <taxon>Bacteria</taxon>
        <taxon>Pseudomonadati</taxon>
        <taxon>Pseudomonadota</taxon>
        <taxon>Betaproteobacteria</taxon>
        <taxon>Burkholderiales</taxon>
        <taxon>Comamonadaceae</taxon>
        <taxon>Delftia</taxon>
    </lineage>
</organism>
<dbReference type="RefSeq" id="WP_380109111.1">
    <property type="nucleotide sequence ID" value="NZ_JBHSIH010000001.1"/>
</dbReference>